<name>A0A419AY58_PECCA</name>
<organism evidence="2 3">
    <name type="scientific">Pectobacterium carotovorum</name>
    <name type="common">Erwinia carotovora</name>
    <dbReference type="NCBI Taxonomy" id="554"/>
    <lineage>
        <taxon>Bacteria</taxon>
        <taxon>Pseudomonadati</taxon>
        <taxon>Pseudomonadota</taxon>
        <taxon>Gammaproteobacteria</taxon>
        <taxon>Enterobacterales</taxon>
        <taxon>Pectobacteriaceae</taxon>
        <taxon>Pectobacterium</taxon>
    </lineage>
</organism>
<dbReference type="EMBL" id="QZDH01000014">
    <property type="protein sequence ID" value="RJL52548.1"/>
    <property type="molecule type" value="Genomic_DNA"/>
</dbReference>
<proteinExistence type="predicted"/>
<gene>
    <name evidence="2" type="ORF">D5071_07755</name>
</gene>
<dbReference type="Proteomes" id="UP000283655">
    <property type="component" value="Unassembled WGS sequence"/>
</dbReference>
<evidence type="ECO:0000313" key="3">
    <source>
        <dbReference type="Proteomes" id="UP000283655"/>
    </source>
</evidence>
<dbReference type="AlphaFoldDB" id="A0A419AY58"/>
<dbReference type="RefSeq" id="WP_039275285.1">
    <property type="nucleotide sequence ID" value="NZ_QZDH01000014.1"/>
</dbReference>
<keyword evidence="1" id="KW-0812">Transmembrane</keyword>
<evidence type="ECO:0000256" key="1">
    <source>
        <dbReference type="SAM" id="Phobius"/>
    </source>
</evidence>
<sequence length="95" mass="10878">MSIEWWGFLTLTLIDIIISFFIFTGALNRNVYTLSGWYKIGLIAIAFGSLSQAALNLPFLILGKRIFSNTLPFWILKDIGIFIIAFLYVINTRKK</sequence>
<reference evidence="2 3" key="1">
    <citation type="submission" date="2018-09" db="EMBL/GenBank/DDBJ databases">
        <title>Phylogenetic diversity of Pectobacterium and Dickeya strains causing blackleg disease of potato in Morocco.</title>
        <authorList>
            <person name="Oulghazi S."/>
            <person name="Moumni M."/>
            <person name="Faure D."/>
        </authorList>
    </citation>
    <scope>NUCLEOTIDE SEQUENCE [LARGE SCALE GENOMIC DNA]</scope>
    <source>
        <strain evidence="2 3">S1.15.11.2D</strain>
    </source>
</reference>
<feature type="transmembrane region" description="Helical" evidence="1">
    <location>
        <begin position="6"/>
        <end position="28"/>
    </location>
</feature>
<accession>A0A419AY58</accession>
<keyword evidence="1" id="KW-1133">Transmembrane helix</keyword>
<evidence type="ECO:0000313" key="2">
    <source>
        <dbReference type="EMBL" id="RJL52548.1"/>
    </source>
</evidence>
<feature type="transmembrane region" description="Helical" evidence="1">
    <location>
        <begin position="73"/>
        <end position="90"/>
    </location>
</feature>
<protein>
    <submittedName>
        <fullName evidence="2">Uncharacterized protein</fullName>
    </submittedName>
</protein>
<comment type="caution">
    <text evidence="2">The sequence shown here is derived from an EMBL/GenBank/DDBJ whole genome shotgun (WGS) entry which is preliminary data.</text>
</comment>
<keyword evidence="1" id="KW-0472">Membrane</keyword>
<feature type="transmembrane region" description="Helical" evidence="1">
    <location>
        <begin position="40"/>
        <end position="61"/>
    </location>
</feature>